<dbReference type="Proteomes" id="UP001140206">
    <property type="component" value="Chromosome 2"/>
</dbReference>
<dbReference type="AlphaFoldDB" id="A0AAV8GF75"/>
<sequence>MDGHQRQNSRSRADSEFNLDFVSSLPTEIIEKNLVKLPTREAIRTSILSSKWKYSWASIPDLVFNENTTESSKLMR</sequence>
<dbReference type="EMBL" id="JAMFTS010000002">
    <property type="protein sequence ID" value="KAJ4801543.1"/>
    <property type="molecule type" value="Genomic_DNA"/>
</dbReference>
<organism evidence="1 2">
    <name type="scientific">Rhynchospora pubera</name>
    <dbReference type="NCBI Taxonomy" id="906938"/>
    <lineage>
        <taxon>Eukaryota</taxon>
        <taxon>Viridiplantae</taxon>
        <taxon>Streptophyta</taxon>
        <taxon>Embryophyta</taxon>
        <taxon>Tracheophyta</taxon>
        <taxon>Spermatophyta</taxon>
        <taxon>Magnoliopsida</taxon>
        <taxon>Liliopsida</taxon>
        <taxon>Poales</taxon>
        <taxon>Cyperaceae</taxon>
        <taxon>Cyperoideae</taxon>
        <taxon>Rhynchosporeae</taxon>
        <taxon>Rhynchospora</taxon>
    </lineage>
</organism>
<evidence type="ECO:0000313" key="1">
    <source>
        <dbReference type="EMBL" id="KAJ4801543.1"/>
    </source>
</evidence>
<dbReference type="PANTHER" id="PTHR31639">
    <property type="entry name" value="F-BOX PROTEIN-LIKE"/>
    <property type="match status" value="1"/>
</dbReference>
<proteinExistence type="predicted"/>
<dbReference type="PANTHER" id="PTHR31639:SF237">
    <property type="entry name" value="F-BOX DOMAIN-CONTAINING PROTEIN"/>
    <property type="match status" value="1"/>
</dbReference>
<protein>
    <submittedName>
        <fullName evidence="1">F-box family protein</fullName>
    </submittedName>
</protein>
<reference evidence="1" key="1">
    <citation type="submission" date="2022-08" db="EMBL/GenBank/DDBJ databases">
        <authorList>
            <person name="Marques A."/>
        </authorList>
    </citation>
    <scope>NUCLEOTIDE SEQUENCE</scope>
    <source>
        <strain evidence="1">RhyPub2mFocal</strain>
        <tissue evidence="1">Leaves</tissue>
    </source>
</reference>
<keyword evidence="2" id="KW-1185">Reference proteome</keyword>
<comment type="caution">
    <text evidence="1">The sequence shown here is derived from an EMBL/GenBank/DDBJ whole genome shotgun (WGS) entry which is preliminary data.</text>
</comment>
<dbReference type="SUPFAM" id="SSF81383">
    <property type="entry name" value="F-box domain"/>
    <property type="match status" value="1"/>
</dbReference>
<evidence type="ECO:0000313" key="2">
    <source>
        <dbReference type="Proteomes" id="UP001140206"/>
    </source>
</evidence>
<name>A0AAV8GF75_9POAL</name>
<gene>
    <name evidence="1" type="ORF">LUZ62_052789</name>
</gene>
<accession>A0AAV8GF75</accession>
<dbReference type="InterPro" id="IPR036047">
    <property type="entry name" value="F-box-like_dom_sf"/>
</dbReference>